<organism evidence="2 3">
    <name type="scientific">Murimonas intestini</name>
    <dbReference type="NCBI Taxonomy" id="1337051"/>
    <lineage>
        <taxon>Bacteria</taxon>
        <taxon>Bacillati</taxon>
        <taxon>Bacillota</taxon>
        <taxon>Clostridia</taxon>
        <taxon>Lachnospirales</taxon>
        <taxon>Lachnospiraceae</taxon>
        <taxon>Murimonas</taxon>
    </lineage>
</organism>
<dbReference type="Gene3D" id="2.130.10.10">
    <property type="entry name" value="YVTN repeat-like/Quinoprotein amine dehydrogenase"/>
    <property type="match status" value="1"/>
</dbReference>
<dbReference type="InterPro" id="IPR019405">
    <property type="entry name" value="Lactonase_7-beta_prop"/>
</dbReference>
<keyword evidence="3" id="KW-1185">Reference proteome</keyword>
<dbReference type="EMBL" id="QGGY01000002">
    <property type="protein sequence ID" value="PWJ78008.1"/>
    <property type="molecule type" value="Genomic_DNA"/>
</dbReference>
<comment type="caution">
    <text evidence="2">The sequence shown here is derived from an EMBL/GenBank/DDBJ whole genome shotgun (WGS) entry which is preliminary data.</text>
</comment>
<dbReference type="InterPro" id="IPR050282">
    <property type="entry name" value="Cycloisomerase_2"/>
</dbReference>
<dbReference type="InterPro" id="IPR015943">
    <property type="entry name" value="WD40/YVTN_repeat-like_dom_sf"/>
</dbReference>
<proteinExistence type="inferred from homology"/>
<dbReference type="PANTHER" id="PTHR30344">
    <property type="entry name" value="6-PHOSPHOGLUCONOLACTONASE-RELATED"/>
    <property type="match status" value="1"/>
</dbReference>
<reference evidence="2 3" key="1">
    <citation type="submission" date="2018-05" db="EMBL/GenBank/DDBJ databases">
        <authorList>
            <person name="Goeker M."/>
            <person name="Huntemann M."/>
            <person name="Clum A."/>
            <person name="Pillay M."/>
            <person name="Palaniappan K."/>
            <person name="Varghese N."/>
            <person name="Mikhailova N."/>
            <person name="Stamatis D."/>
            <person name="Reddy T."/>
            <person name="Daum C."/>
            <person name="Shapiro N."/>
            <person name="Ivanova N."/>
            <person name="Kyrpides N."/>
            <person name="Woyke T."/>
        </authorList>
    </citation>
    <scope>NUCLEOTIDE SEQUENCE [LARGE SCALE GENOMIC DNA]</scope>
    <source>
        <strain evidence="2 3">DSM 26524</strain>
    </source>
</reference>
<dbReference type="SUPFAM" id="SSF63825">
    <property type="entry name" value="YWTD domain"/>
    <property type="match status" value="1"/>
</dbReference>
<dbReference type="PANTHER" id="PTHR30344:SF1">
    <property type="entry name" value="6-PHOSPHOGLUCONOLACTONASE"/>
    <property type="match status" value="1"/>
</dbReference>
<comment type="similarity">
    <text evidence="1">Belongs to the cycloisomerase 2 family.</text>
</comment>
<name>A0AB73T818_9FIRM</name>
<evidence type="ECO:0000313" key="2">
    <source>
        <dbReference type="EMBL" id="PWJ78008.1"/>
    </source>
</evidence>
<dbReference type="Pfam" id="PF10282">
    <property type="entry name" value="Lactonase"/>
    <property type="match status" value="1"/>
</dbReference>
<evidence type="ECO:0000256" key="1">
    <source>
        <dbReference type="ARBA" id="ARBA00005564"/>
    </source>
</evidence>
<sequence>MVIGTWAESYNASQGGKLLLYQYEKERTSLCQTIDTGKSISMLACDKEKRLLFAACETNYHEENTPGGELQVYRIEKNHTLTLLERCNSYGGFPVGIVLTERYAVVLNHGSNLSKVCVTYCNEKGRLVTEFASDEASLCMFRRTDTGSIGELKDHIVFRGRGTLPVFQDSPAPHDLYYAQEKKLIYIPMRGNDETRIYRISDEKEQFIPVGILKHRPMTGPRNVLSVHFSDQEEQEYVYVVSEIEPLITVFREKSDGWSKQQELMVVDGRPGDIPCTSFDYPHPSGILLNYNKRKLYTITRRPDVLTVFTVLENGLLEKKQEFPLAGNNPRQLALWRDKLFVVCMDTQNVLEIILDGQGYPIQTRQIIQGVERIAYMKLI</sequence>
<gene>
    <name evidence="2" type="ORF">C7383_102141</name>
</gene>
<dbReference type="Proteomes" id="UP000245412">
    <property type="component" value="Unassembled WGS sequence"/>
</dbReference>
<accession>A0AB73T818</accession>
<evidence type="ECO:0000313" key="3">
    <source>
        <dbReference type="Proteomes" id="UP000245412"/>
    </source>
</evidence>
<dbReference type="AlphaFoldDB" id="A0AB73T818"/>
<dbReference type="GO" id="GO:0017057">
    <property type="term" value="F:6-phosphogluconolactonase activity"/>
    <property type="evidence" value="ECO:0007669"/>
    <property type="project" value="TreeGrafter"/>
</dbReference>
<protein>
    <submittedName>
        <fullName evidence="2">6-phosphogluconolactonase (Cycloisomerase 2 family)</fullName>
    </submittedName>
</protein>